<sequence>MEIDDARLGSLHNARGTARHLAALTGDDPAARTAAVHHLWDPRNARLGDVFRQAGLPHDRAVCRVLAADVHPGQLPLW</sequence>
<name>A0A919PR82_9ACTN</name>
<comment type="caution">
    <text evidence="1">The sequence shown here is derived from an EMBL/GenBank/DDBJ whole genome shotgun (WGS) entry which is preliminary data.</text>
</comment>
<dbReference type="EMBL" id="BONQ01000107">
    <property type="protein sequence ID" value="GIG48619.1"/>
    <property type="molecule type" value="Genomic_DNA"/>
</dbReference>
<reference evidence="1" key="1">
    <citation type="submission" date="2021-01" db="EMBL/GenBank/DDBJ databases">
        <title>Whole genome shotgun sequence of Dactylosporangium siamense NBRC 106093.</title>
        <authorList>
            <person name="Komaki H."/>
            <person name="Tamura T."/>
        </authorList>
    </citation>
    <scope>NUCLEOTIDE SEQUENCE</scope>
    <source>
        <strain evidence="1">NBRC 106093</strain>
    </source>
</reference>
<evidence type="ECO:0000313" key="1">
    <source>
        <dbReference type="EMBL" id="GIG48619.1"/>
    </source>
</evidence>
<protein>
    <submittedName>
        <fullName evidence="1">Uncharacterized protein</fullName>
    </submittedName>
</protein>
<dbReference type="RefSeq" id="WP_203850324.1">
    <property type="nucleotide sequence ID" value="NZ_BAAAVW010000023.1"/>
</dbReference>
<evidence type="ECO:0000313" key="2">
    <source>
        <dbReference type="Proteomes" id="UP000660611"/>
    </source>
</evidence>
<organism evidence="1 2">
    <name type="scientific">Dactylosporangium siamense</name>
    <dbReference type="NCBI Taxonomy" id="685454"/>
    <lineage>
        <taxon>Bacteria</taxon>
        <taxon>Bacillati</taxon>
        <taxon>Actinomycetota</taxon>
        <taxon>Actinomycetes</taxon>
        <taxon>Micromonosporales</taxon>
        <taxon>Micromonosporaceae</taxon>
        <taxon>Dactylosporangium</taxon>
    </lineage>
</organism>
<keyword evidence="2" id="KW-1185">Reference proteome</keyword>
<gene>
    <name evidence="1" type="ORF">Dsi01nite_066600</name>
</gene>
<accession>A0A919PR82</accession>
<proteinExistence type="predicted"/>
<dbReference type="AlphaFoldDB" id="A0A919PR82"/>
<dbReference type="Proteomes" id="UP000660611">
    <property type="component" value="Unassembled WGS sequence"/>
</dbReference>